<evidence type="ECO:0000313" key="3">
    <source>
        <dbReference type="Proteomes" id="UP000547458"/>
    </source>
</evidence>
<dbReference type="Proteomes" id="UP000547458">
    <property type="component" value="Unassembled WGS sequence"/>
</dbReference>
<evidence type="ECO:0000256" key="1">
    <source>
        <dbReference type="SAM" id="Phobius"/>
    </source>
</evidence>
<comment type="caution">
    <text evidence="2">The sequence shown here is derived from an EMBL/GenBank/DDBJ whole genome shotgun (WGS) entry which is preliminary data.</text>
</comment>
<name>A0A846RWH6_9MICC</name>
<keyword evidence="1" id="KW-1133">Transmembrane helix</keyword>
<keyword evidence="3" id="KW-1185">Reference proteome</keyword>
<sequence length="236" mass="25018">MHASNTQTSTKSRAINAAHIVSILMLVGTALGTLFQVTGALLFGSIDIELPVVPFWPQLPEGTVITEGPPARVVSGGFTSAEVTVAGLLWDVRILLAAGYALQGATTMLVAYAVYRFAAQFYRAASFKPALTQALRKAGISVIVGGIASQVCLLIAYTRASEQTLKFTSWKSNTDVLPTTGSTGPLGVAPGIHFDVQLWPIWVGLALLALAAVFRYGEKLEAEKEELKRAAAVTRS</sequence>
<feature type="transmembrane region" description="Helical" evidence="1">
    <location>
        <begin position="20"/>
        <end position="46"/>
    </location>
</feature>
<evidence type="ECO:0000313" key="2">
    <source>
        <dbReference type="EMBL" id="NJC23945.1"/>
    </source>
</evidence>
<gene>
    <name evidence="2" type="ORF">BJ994_003021</name>
</gene>
<reference evidence="2 3" key="1">
    <citation type="submission" date="2020-03" db="EMBL/GenBank/DDBJ databases">
        <title>Sequencing the genomes of 1000 actinobacteria strains.</title>
        <authorList>
            <person name="Klenk H.-P."/>
        </authorList>
    </citation>
    <scope>NUCLEOTIDE SEQUENCE [LARGE SCALE GENOMIC DNA]</scope>
    <source>
        <strain evidence="2 3">DSM 16403</strain>
    </source>
</reference>
<dbReference type="EMBL" id="JAATJL010000001">
    <property type="protein sequence ID" value="NJC23945.1"/>
    <property type="molecule type" value="Genomic_DNA"/>
</dbReference>
<feature type="transmembrane region" description="Helical" evidence="1">
    <location>
        <begin position="94"/>
        <end position="117"/>
    </location>
</feature>
<feature type="transmembrane region" description="Helical" evidence="1">
    <location>
        <begin position="199"/>
        <end position="217"/>
    </location>
</feature>
<feature type="transmembrane region" description="Helical" evidence="1">
    <location>
        <begin position="138"/>
        <end position="157"/>
    </location>
</feature>
<dbReference type="AlphaFoldDB" id="A0A846RWH6"/>
<keyword evidence="1" id="KW-0812">Transmembrane</keyword>
<organism evidence="2 3">
    <name type="scientific">Arthrobacter pigmenti</name>
    <dbReference type="NCBI Taxonomy" id="271432"/>
    <lineage>
        <taxon>Bacteria</taxon>
        <taxon>Bacillati</taxon>
        <taxon>Actinomycetota</taxon>
        <taxon>Actinomycetes</taxon>
        <taxon>Micrococcales</taxon>
        <taxon>Micrococcaceae</taxon>
        <taxon>Arthrobacter</taxon>
    </lineage>
</organism>
<protein>
    <submittedName>
        <fullName evidence="2">Uncharacterized protein</fullName>
    </submittedName>
</protein>
<accession>A0A846RWH6</accession>
<dbReference type="RefSeq" id="WP_167995256.1">
    <property type="nucleotide sequence ID" value="NZ_JAATJL010000001.1"/>
</dbReference>
<keyword evidence="1" id="KW-0472">Membrane</keyword>
<proteinExistence type="predicted"/>